<protein>
    <submittedName>
        <fullName evidence="2">Uncharacterized protein</fullName>
    </submittedName>
</protein>
<feature type="compositionally biased region" description="Acidic residues" evidence="1">
    <location>
        <begin position="237"/>
        <end position="254"/>
    </location>
</feature>
<dbReference type="EMBL" id="JABFUD020000023">
    <property type="protein sequence ID" value="KAI5061272.1"/>
    <property type="molecule type" value="Genomic_DNA"/>
</dbReference>
<sequence>MRGSMEKKSSTKKPAKGKAKDEDPFPPFQPSNLKATSTCFVDEAILHEKGTCIFKGNSKMPKTRSEGEKVQVAITEATVRDALKFAEGYKDLGRHLTDVDKDKIFLHLPGKAGTFDDMAIHKEKLPLKLFTQHFNLRKPARFIRPHLRVTHNLSLATLGLSQARPNFSKHVLDSIKAHSKSSSIKTEPCLYAGHMLTRIAYHALGMDDELPPPLSQSAMPKPLKERTKSAKGKAVISEEEESSSSGEEEELEIP</sequence>
<feature type="region of interest" description="Disordered" evidence="1">
    <location>
        <begin position="1"/>
        <end position="30"/>
    </location>
</feature>
<gene>
    <name evidence="2" type="ORF">GOP47_0023777</name>
</gene>
<accession>A0A9D4U581</accession>
<dbReference type="Proteomes" id="UP000886520">
    <property type="component" value="Chromosome 23"/>
</dbReference>
<dbReference type="AlphaFoldDB" id="A0A9D4U581"/>
<feature type="region of interest" description="Disordered" evidence="1">
    <location>
        <begin position="211"/>
        <end position="254"/>
    </location>
</feature>
<reference evidence="2" key="1">
    <citation type="submission" date="2021-01" db="EMBL/GenBank/DDBJ databases">
        <title>Adiantum capillus-veneris genome.</title>
        <authorList>
            <person name="Fang Y."/>
            <person name="Liao Q."/>
        </authorList>
    </citation>
    <scope>NUCLEOTIDE SEQUENCE</scope>
    <source>
        <strain evidence="2">H3</strain>
        <tissue evidence="2">Leaf</tissue>
    </source>
</reference>
<evidence type="ECO:0000313" key="2">
    <source>
        <dbReference type="EMBL" id="KAI5061272.1"/>
    </source>
</evidence>
<proteinExistence type="predicted"/>
<organism evidence="2 3">
    <name type="scientific">Adiantum capillus-veneris</name>
    <name type="common">Maidenhair fern</name>
    <dbReference type="NCBI Taxonomy" id="13818"/>
    <lineage>
        <taxon>Eukaryota</taxon>
        <taxon>Viridiplantae</taxon>
        <taxon>Streptophyta</taxon>
        <taxon>Embryophyta</taxon>
        <taxon>Tracheophyta</taxon>
        <taxon>Polypodiopsida</taxon>
        <taxon>Polypodiidae</taxon>
        <taxon>Polypodiales</taxon>
        <taxon>Pteridineae</taxon>
        <taxon>Pteridaceae</taxon>
        <taxon>Vittarioideae</taxon>
        <taxon>Adiantum</taxon>
    </lineage>
</organism>
<comment type="caution">
    <text evidence="2">The sequence shown here is derived from an EMBL/GenBank/DDBJ whole genome shotgun (WGS) entry which is preliminary data.</text>
</comment>
<name>A0A9D4U581_ADICA</name>
<keyword evidence="3" id="KW-1185">Reference proteome</keyword>
<evidence type="ECO:0000256" key="1">
    <source>
        <dbReference type="SAM" id="MobiDB-lite"/>
    </source>
</evidence>
<evidence type="ECO:0000313" key="3">
    <source>
        <dbReference type="Proteomes" id="UP000886520"/>
    </source>
</evidence>